<keyword evidence="6" id="KW-0509">mRNA transport</keyword>
<keyword evidence="10" id="KW-0505">Motor protein</keyword>
<dbReference type="Gene3D" id="3.30.740.10">
    <property type="entry name" value="Protein Inhibitor Of Neuronal Nitric Oxide Synthase"/>
    <property type="match status" value="1"/>
</dbReference>
<evidence type="ECO:0000256" key="1">
    <source>
        <dbReference type="ARBA" id="ARBA00004123"/>
    </source>
</evidence>
<dbReference type="SMART" id="SM01375">
    <property type="entry name" value="Dynein_light"/>
    <property type="match status" value="1"/>
</dbReference>
<comment type="subcellular location">
    <subcellularLocation>
        <location evidence="2 10">Cytoplasm</location>
        <location evidence="2 10">Cytoskeleton</location>
    </subcellularLocation>
    <subcellularLocation>
        <location evidence="1">Nucleus</location>
    </subcellularLocation>
</comment>
<accession>A0A7E4VVB5</accession>
<dbReference type="GO" id="GO:0005868">
    <property type="term" value="C:cytoplasmic dynein complex"/>
    <property type="evidence" value="ECO:0007669"/>
    <property type="project" value="TreeGrafter"/>
</dbReference>
<protein>
    <recommendedName>
        <fullName evidence="10">Dynein light chain</fullName>
    </recommendedName>
</protein>
<keyword evidence="5 10" id="KW-0493">Microtubule</keyword>
<dbReference type="InterPro" id="IPR037177">
    <property type="entry name" value="DLC_sf"/>
</dbReference>
<keyword evidence="11" id="KW-1185">Reference proteome</keyword>
<dbReference type="FunFam" id="3.30.740.10:FF:000005">
    <property type="entry name" value="Dynein light chain"/>
    <property type="match status" value="1"/>
</dbReference>
<evidence type="ECO:0000256" key="6">
    <source>
        <dbReference type="ARBA" id="ARBA00022816"/>
    </source>
</evidence>
<name>A0A7E4VVB5_PANRE</name>
<evidence type="ECO:0000256" key="10">
    <source>
        <dbReference type="RuleBase" id="RU365010"/>
    </source>
</evidence>
<keyword evidence="9" id="KW-0539">Nucleus</keyword>
<dbReference type="PANTHER" id="PTHR11886">
    <property type="entry name" value="DYNEIN LIGHT CHAIN"/>
    <property type="match status" value="1"/>
</dbReference>
<organism evidence="11 12">
    <name type="scientific">Panagrellus redivivus</name>
    <name type="common">Microworm</name>
    <dbReference type="NCBI Taxonomy" id="6233"/>
    <lineage>
        <taxon>Eukaryota</taxon>
        <taxon>Metazoa</taxon>
        <taxon>Ecdysozoa</taxon>
        <taxon>Nematoda</taxon>
        <taxon>Chromadorea</taxon>
        <taxon>Rhabditida</taxon>
        <taxon>Tylenchina</taxon>
        <taxon>Panagrolaimomorpha</taxon>
        <taxon>Panagrolaimoidea</taxon>
        <taxon>Panagrolaimidae</taxon>
        <taxon>Panagrellus</taxon>
    </lineage>
</organism>
<dbReference type="GO" id="GO:0005634">
    <property type="term" value="C:nucleus"/>
    <property type="evidence" value="ECO:0007669"/>
    <property type="project" value="UniProtKB-SubCell"/>
</dbReference>
<reference evidence="12" key="2">
    <citation type="submission" date="2020-10" db="UniProtKB">
        <authorList>
            <consortium name="WormBaseParasite"/>
        </authorList>
    </citation>
    <scope>IDENTIFICATION</scope>
</reference>
<dbReference type="PANTHER" id="PTHR11886:SF35">
    <property type="entry name" value="DYNEIN LIGHT CHAIN"/>
    <property type="match status" value="1"/>
</dbReference>
<keyword evidence="4 10" id="KW-0963">Cytoplasm</keyword>
<sequence>MSEASNNDAEPRVSVKIVDMENRKALYAQQICRELILSGRGNEKAVAAQLKRDFDDAFGGTWHCIVGASFGGNVTHRENHFLYFFVENFAVMLFKSA</sequence>
<keyword evidence="3" id="KW-0813">Transport</keyword>
<evidence type="ECO:0000256" key="8">
    <source>
        <dbReference type="ARBA" id="ARBA00023212"/>
    </source>
</evidence>
<dbReference type="GO" id="GO:0051028">
    <property type="term" value="P:mRNA transport"/>
    <property type="evidence" value="ECO:0007669"/>
    <property type="project" value="UniProtKB-KW"/>
</dbReference>
<keyword evidence="10" id="KW-0243">Dynein</keyword>
<dbReference type="AlphaFoldDB" id="A0A7E4VVB5"/>
<keyword evidence="7" id="KW-0653">Protein transport</keyword>
<dbReference type="SUPFAM" id="SSF54648">
    <property type="entry name" value="DLC"/>
    <property type="match status" value="1"/>
</dbReference>
<dbReference type="Proteomes" id="UP000492821">
    <property type="component" value="Unassembled WGS sequence"/>
</dbReference>
<dbReference type="GO" id="GO:0045505">
    <property type="term" value="F:dynein intermediate chain binding"/>
    <property type="evidence" value="ECO:0007669"/>
    <property type="project" value="TreeGrafter"/>
</dbReference>
<evidence type="ECO:0000313" key="11">
    <source>
        <dbReference type="Proteomes" id="UP000492821"/>
    </source>
</evidence>
<evidence type="ECO:0000256" key="5">
    <source>
        <dbReference type="ARBA" id="ARBA00022701"/>
    </source>
</evidence>
<evidence type="ECO:0000256" key="4">
    <source>
        <dbReference type="ARBA" id="ARBA00022490"/>
    </source>
</evidence>
<dbReference type="Pfam" id="PF01221">
    <property type="entry name" value="Dynein_light"/>
    <property type="match status" value="1"/>
</dbReference>
<proteinExistence type="inferred from homology"/>
<evidence type="ECO:0000256" key="7">
    <source>
        <dbReference type="ARBA" id="ARBA00022927"/>
    </source>
</evidence>
<dbReference type="GO" id="GO:0005874">
    <property type="term" value="C:microtubule"/>
    <property type="evidence" value="ECO:0007669"/>
    <property type="project" value="UniProtKB-KW"/>
</dbReference>
<keyword evidence="8 10" id="KW-0206">Cytoskeleton</keyword>
<dbReference type="InterPro" id="IPR001372">
    <property type="entry name" value="Dynein_light_chain_typ-1/2"/>
</dbReference>
<dbReference type="GO" id="GO:0007017">
    <property type="term" value="P:microtubule-based process"/>
    <property type="evidence" value="ECO:0007669"/>
    <property type="project" value="InterPro"/>
</dbReference>
<evidence type="ECO:0000256" key="2">
    <source>
        <dbReference type="ARBA" id="ARBA00004245"/>
    </source>
</evidence>
<evidence type="ECO:0000256" key="9">
    <source>
        <dbReference type="ARBA" id="ARBA00023242"/>
    </source>
</evidence>
<reference evidence="11" key="1">
    <citation type="journal article" date="2013" name="Genetics">
        <title>The draft genome and transcriptome of Panagrellus redivivus are shaped by the harsh demands of a free-living lifestyle.</title>
        <authorList>
            <person name="Srinivasan J."/>
            <person name="Dillman A.R."/>
            <person name="Macchietto M.G."/>
            <person name="Heikkinen L."/>
            <person name="Lakso M."/>
            <person name="Fracchia K.M."/>
            <person name="Antoshechkin I."/>
            <person name="Mortazavi A."/>
            <person name="Wong G."/>
            <person name="Sternberg P.W."/>
        </authorList>
    </citation>
    <scope>NUCLEOTIDE SEQUENCE [LARGE SCALE GENOMIC DNA]</scope>
    <source>
        <strain evidence="11">MT8872</strain>
    </source>
</reference>
<comment type="similarity">
    <text evidence="10">Belongs to the dynein light chain family.</text>
</comment>
<evidence type="ECO:0000256" key="3">
    <source>
        <dbReference type="ARBA" id="ARBA00022448"/>
    </source>
</evidence>
<dbReference type="GO" id="GO:0015031">
    <property type="term" value="P:protein transport"/>
    <property type="evidence" value="ECO:0007669"/>
    <property type="project" value="UniProtKB-KW"/>
</dbReference>
<dbReference type="WBParaSite" id="Pan_g3253.t1">
    <property type="protein sequence ID" value="Pan_g3253.t1"/>
    <property type="gene ID" value="Pan_g3253"/>
</dbReference>
<evidence type="ECO:0000313" key="12">
    <source>
        <dbReference type="WBParaSite" id="Pan_g3253.t1"/>
    </source>
</evidence>